<dbReference type="GeneID" id="41967530"/>
<dbReference type="Proteomes" id="UP000319257">
    <property type="component" value="Unassembled WGS sequence"/>
</dbReference>
<keyword evidence="1" id="KW-0732">Signal</keyword>
<feature type="chain" id="PRO_5021256214" evidence="1">
    <location>
        <begin position="18"/>
        <end position="131"/>
    </location>
</feature>
<evidence type="ECO:0000313" key="3">
    <source>
        <dbReference type="Proteomes" id="UP000319257"/>
    </source>
</evidence>
<feature type="signal peptide" evidence="1">
    <location>
        <begin position="1"/>
        <end position="17"/>
    </location>
</feature>
<reference evidence="2 3" key="1">
    <citation type="submission" date="2019-06" db="EMBL/GenBank/DDBJ databases">
        <title>Draft genome sequence of the filamentous fungus Phialemoniopsis curvata isolated from diesel fuel.</title>
        <authorList>
            <person name="Varaljay V.A."/>
            <person name="Lyon W.J."/>
            <person name="Crouch A.L."/>
            <person name="Drake C.E."/>
            <person name="Hollomon J.M."/>
            <person name="Nadeau L.J."/>
            <person name="Nunn H.S."/>
            <person name="Stevenson B.S."/>
            <person name="Bojanowski C.L."/>
            <person name="Crookes-Goodson W.J."/>
        </authorList>
    </citation>
    <scope>NUCLEOTIDE SEQUENCE [LARGE SCALE GENOMIC DNA]</scope>
    <source>
        <strain evidence="2 3">D216</strain>
    </source>
</reference>
<dbReference type="EMBL" id="SKBQ01000001">
    <property type="protein sequence ID" value="TPX15749.1"/>
    <property type="molecule type" value="Genomic_DNA"/>
</dbReference>
<sequence length="131" mass="14075">MKFSHALIALVATISQAQPIEDVSAASHIEIVPGWKRSLDKRADCTFIVWTGENCGGTPTSISVNVGAKGNFSPKQKSVMVKSMVSGAHLSLYPDANQQPSNSPSIRLTGLNKDECFYNPAAWGSYGVYNN</sequence>
<organism evidence="2 3">
    <name type="scientific">Thyridium curvatum</name>
    <dbReference type="NCBI Taxonomy" id="1093900"/>
    <lineage>
        <taxon>Eukaryota</taxon>
        <taxon>Fungi</taxon>
        <taxon>Dikarya</taxon>
        <taxon>Ascomycota</taxon>
        <taxon>Pezizomycotina</taxon>
        <taxon>Sordariomycetes</taxon>
        <taxon>Sordariomycetidae</taxon>
        <taxon>Thyridiales</taxon>
        <taxon>Thyridiaceae</taxon>
        <taxon>Thyridium</taxon>
    </lineage>
</organism>
<comment type="caution">
    <text evidence="2">The sequence shown here is derived from an EMBL/GenBank/DDBJ whole genome shotgun (WGS) entry which is preliminary data.</text>
</comment>
<dbReference type="InParanoid" id="A0A507BEP7"/>
<dbReference type="RefSeq" id="XP_030997460.1">
    <property type="nucleotide sequence ID" value="XM_031143117.1"/>
</dbReference>
<gene>
    <name evidence="2" type="ORF">E0L32_000083</name>
</gene>
<accession>A0A507BEP7</accession>
<evidence type="ECO:0000313" key="2">
    <source>
        <dbReference type="EMBL" id="TPX15749.1"/>
    </source>
</evidence>
<protein>
    <submittedName>
        <fullName evidence="2">Uncharacterized protein</fullName>
    </submittedName>
</protein>
<proteinExistence type="predicted"/>
<evidence type="ECO:0000256" key="1">
    <source>
        <dbReference type="SAM" id="SignalP"/>
    </source>
</evidence>
<name>A0A507BEP7_9PEZI</name>
<dbReference type="OrthoDB" id="3533794at2759"/>
<keyword evidence="3" id="KW-1185">Reference proteome</keyword>
<dbReference type="AlphaFoldDB" id="A0A507BEP7"/>